<evidence type="ECO:0000313" key="8">
    <source>
        <dbReference type="Proteomes" id="UP000321181"/>
    </source>
</evidence>
<keyword evidence="2" id="KW-0813">Transport</keyword>
<dbReference type="SUPFAM" id="SSF51735">
    <property type="entry name" value="NAD(P)-binding Rossmann-fold domains"/>
    <property type="match status" value="1"/>
</dbReference>
<dbReference type="PROSITE" id="PS51202">
    <property type="entry name" value="RCK_C"/>
    <property type="match status" value="1"/>
</dbReference>
<evidence type="ECO:0000313" key="7">
    <source>
        <dbReference type="EMBL" id="GEO33677.1"/>
    </source>
</evidence>
<reference evidence="7 8" key="1">
    <citation type="submission" date="2019-07" db="EMBL/GenBank/DDBJ databases">
        <title>Whole genome shotgun sequence of Cellulomonas aerilata NBRC 106308.</title>
        <authorList>
            <person name="Hosoyama A."/>
            <person name="Uohara A."/>
            <person name="Ohji S."/>
            <person name="Ichikawa N."/>
        </authorList>
    </citation>
    <scope>NUCLEOTIDE SEQUENCE [LARGE SCALE GENOMIC DNA]</scope>
    <source>
        <strain evidence="7 8">NBRC 106308</strain>
    </source>
</reference>
<accession>A0A512DBB2</accession>
<proteinExistence type="predicted"/>
<dbReference type="Gene3D" id="3.40.50.720">
    <property type="entry name" value="NAD(P)-binding Rossmann-like Domain"/>
    <property type="match status" value="1"/>
</dbReference>
<keyword evidence="8" id="KW-1185">Reference proteome</keyword>
<evidence type="ECO:0000259" key="5">
    <source>
        <dbReference type="PROSITE" id="PS51201"/>
    </source>
</evidence>
<dbReference type="PROSITE" id="PS51201">
    <property type="entry name" value="RCK_N"/>
    <property type="match status" value="1"/>
</dbReference>
<evidence type="ECO:0000259" key="6">
    <source>
        <dbReference type="PROSITE" id="PS51202"/>
    </source>
</evidence>
<dbReference type="Gene3D" id="3.30.70.1450">
    <property type="entry name" value="Regulator of K+ conductance, C-terminal domain"/>
    <property type="match status" value="1"/>
</dbReference>
<dbReference type="GO" id="GO:0015079">
    <property type="term" value="F:potassium ion transmembrane transporter activity"/>
    <property type="evidence" value="ECO:0007669"/>
    <property type="project" value="InterPro"/>
</dbReference>
<feature type="domain" description="RCK N-terminal" evidence="5">
    <location>
        <begin position="14"/>
        <end position="132"/>
    </location>
</feature>
<dbReference type="PANTHER" id="PTHR43833:SF8">
    <property type="entry name" value="TRK SYSTEM POTASSIUM UPTAKE PROTEIN TRKA"/>
    <property type="match status" value="1"/>
</dbReference>
<protein>
    <recommendedName>
        <fullName evidence="1">Trk system potassium uptake protein TrkA</fullName>
    </recommendedName>
</protein>
<dbReference type="InterPro" id="IPR006036">
    <property type="entry name" value="K_uptake_TrkA"/>
</dbReference>
<dbReference type="InterPro" id="IPR006037">
    <property type="entry name" value="RCK_C"/>
</dbReference>
<dbReference type="GO" id="GO:0005886">
    <property type="term" value="C:plasma membrane"/>
    <property type="evidence" value="ECO:0007669"/>
    <property type="project" value="InterPro"/>
</dbReference>
<dbReference type="Proteomes" id="UP000321181">
    <property type="component" value="Unassembled WGS sequence"/>
</dbReference>
<keyword evidence="4" id="KW-0520">NAD</keyword>
<comment type="caution">
    <text evidence="7">The sequence shown here is derived from an EMBL/GenBank/DDBJ whole genome shotgun (WGS) entry which is preliminary data.</text>
</comment>
<evidence type="ECO:0000256" key="1">
    <source>
        <dbReference type="ARBA" id="ARBA00017378"/>
    </source>
</evidence>
<evidence type="ECO:0000256" key="3">
    <source>
        <dbReference type="ARBA" id="ARBA00022958"/>
    </source>
</evidence>
<dbReference type="Pfam" id="PF02080">
    <property type="entry name" value="TrkA_C"/>
    <property type="match status" value="1"/>
</dbReference>
<gene>
    <name evidence="7" type="primary">trkA</name>
    <name evidence="7" type="ORF">CAE01nite_14020</name>
</gene>
<dbReference type="PRINTS" id="PR00335">
    <property type="entry name" value="KUPTAKETRKA"/>
</dbReference>
<dbReference type="InterPro" id="IPR050721">
    <property type="entry name" value="Trk_Ktr_HKT_K-transport"/>
</dbReference>
<dbReference type="InterPro" id="IPR003148">
    <property type="entry name" value="RCK_N"/>
</dbReference>
<dbReference type="InterPro" id="IPR036291">
    <property type="entry name" value="NAD(P)-bd_dom_sf"/>
</dbReference>
<name>A0A512DBB2_9CELL</name>
<keyword evidence="3" id="KW-0630">Potassium</keyword>
<keyword evidence="2" id="KW-0633">Potassium transport</keyword>
<organism evidence="7 8">
    <name type="scientific">Cellulomonas aerilata</name>
    <dbReference type="NCBI Taxonomy" id="515326"/>
    <lineage>
        <taxon>Bacteria</taxon>
        <taxon>Bacillati</taxon>
        <taxon>Actinomycetota</taxon>
        <taxon>Actinomycetes</taxon>
        <taxon>Micrococcales</taxon>
        <taxon>Cellulomonadaceae</taxon>
        <taxon>Cellulomonas</taxon>
    </lineage>
</organism>
<dbReference type="Pfam" id="PF02254">
    <property type="entry name" value="TrkA_N"/>
    <property type="match status" value="1"/>
</dbReference>
<dbReference type="PROSITE" id="PS51257">
    <property type="entry name" value="PROKAR_LIPOPROTEIN"/>
    <property type="match status" value="1"/>
</dbReference>
<dbReference type="PANTHER" id="PTHR43833">
    <property type="entry name" value="POTASSIUM CHANNEL PROTEIN 2-RELATED-RELATED"/>
    <property type="match status" value="1"/>
</dbReference>
<feature type="domain" description="RCK C-terminal" evidence="6">
    <location>
        <begin position="150"/>
        <end position="229"/>
    </location>
</feature>
<dbReference type="InterPro" id="IPR036721">
    <property type="entry name" value="RCK_C_sf"/>
</dbReference>
<keyword evidence="2" id="KW-0406">Ion transport</keyword>
<dbReference type="AlphaFoldDB" id="A0A512DBB2"/>
<dbReference type="SUPFAM" id="SSF116726">
    <property type="entry name" value="TrkA C-terminal domain-like"/>
    <property type="match status" value="1"/>
</dbReference>
<evidence type="ECO:0000256" key="4">
    <source>
        <dbReference type="ARBA" id="ARBA00023027"/>
    </source>
</evidence>
<dbReference type="EMBL" id="BJYY01000012">
    <property type="protein sequence ID" value="GEO33677.1"/>
    <property type="molecule type" value="Genomic_DNA"/>
</dbReference>
<sequence length="234" mass="25300">MRERRSGEEVAFTAVHFVIMGCGRVGATLAVSLEGSGHSVAVIDQNPDAFRRLDADFSGKKVTGLGFDRDTLGQAGIEDAYAFAAVSDGDNSNILAARVVRETFGVANVVARIYDPHRAEIYQRLGIPTVATVRWTADQVLRRMLPMGATDEYRDASGQIRLVQADVHPGWVGRPLRALETASGARVAYLQRYGDGVLPSPDGVLQENDVLHVLVRAADTATVERILTRAPEVS</sequence>
<evidence type="ECO:0000256" key="2">
    <source>
        <dbReference type="ARBA" id="ARBA00022538"/>
    </source>
</evidence>